<feature type="binding site" evidence="14">
    <location>
        <begin position="203"/>
        <end position="205"/>
    </location>
    <ligand>
        <name>S-adenosyl-L-methionine</name>
        <dbReference type="ChEBI" id="CHEBI:59789"/>
    </ligand>
</feature>
<comment type="caution">
    <text evidence="14">Lacks conserved residue(s) required for the propagation of feature annotation.</text>
</comment>
<comment type="function">
    <text evidence="14">Specifically methylates position 2 of adenine 2503 in 23S rRNA and position 2 of adenine 37 in tRNAs.</text>
</comment>
<comment type="miscellaneous">
    <text evidence="14">Reaction proceeds by a ping-pong mechanism involving intermediate methylation of a conserved cysteine residue.</text>
</comment>
<sequence>MTLIELQSMAKKLGMPSFAAKQIASWLYDKKVTSIDEMTNLSLKCRELLKENYEVGAYTPVDEMRSVDGTVKYLYRVGESNFVEAVYIPDDDRATLCVSSQVGCKMNCKFCMTGKQGYTANLVANQIINQIHSLPERDKLTNVVLMGMGEPLDNLDEVLKALEIMTAPYGYAWSPKRITVSTIGLRKGLQRFVEESNCHLAISLHSPLSAQRSELMPAERAFSITEIVELLKNYDFSKQRRLSFEYIVFKGLNDSQVYAKELLKLLRGLDCRINLIRFHAIPGVNLEGTDMETMTRFRDYLTSHGLFTTIRASRGEDIFAACGMLSTAKQEENNKS</sequence>
<evidence type="ECO:0000256" key="11">
    <source>
        <dbReference type="ARBA" id="ARBA00023004"/>
    </source>
</evidence>
<dbReference type="PANTHER" id="PTHR30544">
    <property type="entry name" value="23S RRNA METHYLTRANSFERASE"/>
    <property type="match status" value="1"/>
</dbReference>
<keyword evidence="5 14" id="KW-0698">rRNA processing</keyword>
<dbReference type="PANTHER" id="PTHR30544:SF5">
    <property type="entry name" value="RADICAL SAM CORE DOMAIN-CONTAINING PROTEIN"/>
    <property type="match status" value="1"/>
</dbReference>
<organism evidence="16 17">
    <name type="scientific">Bacteroides faecichinchillae</name>
    <dbReference type="NCBI Taxonomy" id="871325"/>
    <lineage>
        <taxon>Bacteria</taxon>
        <taxon>Pseudomonadati</taxon>
        <taxon>Bacteroidota</taxon>
        <taxon>Bacteroidia</taxon>
        <taxon>Bacteroidales</taxon>
        <taxon>Bacteroidaceae</taxon>
        <taxon>Bacteroides</taxon>
    </lineage>
</organism>
<dbReference type="InterPro" id="IPR058240">
    <property type="entry name" value="rSAM_sf"/>
</dbReference>
<dbReference type="InterPro" id="IPR007197">
    <property type="entry name" value="rSAM"/>
</dbReference>
<evidence type="ECO:0000256" key="5">
    <source>
        <dbReference type="ARBA" id="ARBA00022552"/>
    </source>
</evidence>
<dbReference type="Pfam" id="PF21016">
    <property type="entry name" value="RlmN_N"/>
    <property type="match status" value="1"/>
</dbReference>
<name>A0A1M5BBI1_9BACE</name>
<keyword evidence="8 14" id="KW-0949">S-adenosyl-L-methionine</keyword>
<evidence type="ECO:0000256" key="7">
    <source>
        <dbReference type="ARBA" id="ARBA00022679"/>
    </source>
</evidence>
<dbReference type="GO" id="GO:0030488">
    <property type="term" value="P:tRNA methylation"/>
    <property type="evidence" value="ECO:0007669"/>
    <property type="project" value="UniProtKB-UniRule"/>
</dbReference>
<evidence type="ECO:0000259" key="15">
    <source>
        <dbReference type="PROSITE" id="PS51918"/>
    </source>
</evidence>
<evidence type="ECO:0000256" key="12">
    <source>
        <dbReference type="ARBA" id="ARBA00023014"/>
    </source>
</evidence>
<protein>
    <recommendedName>
        <fullName evidence="14">Probable dual-specificity RNA methyltransferase RlmN</fullName>
        <ecNumber evidence="14">2.1.1.192</ecNumber>
    </recommendedName>
    <alternativeName>
        <fullName evidence="14">23S rRNA (adenine(2503)-C(2))-methyltransferase</fullName>
    </alternativeName>
    <alternativeName>
        <fullName evidence="14">23S rRNA m2A2503 methyltransferase</fullName>
    </alternativeName>
    <alternativeName>
        <fullName evidence="14">Ribosomal RNA large subunit methyltransferase N</fullName>
    </alternativeName>
    <alternativeName>
        <fullName evidence="14">tRNA (adenine(37)-C(2))-methyltransferase</fullName>
    </alternativeName>
    <alternativeName>
        <fullName evidence="14">tRNA m2A37 methyltransferase</fullName>
    </alternativeName>
</protein>
<feature type="binding site" evidence="14">
    <location>
        <position position="279"/>
    </location>
    <ligand>
        <name>S-adenosyl-L-methionine</name>
        <dbReference type="ChEBI" id="CHEBI:59789"/>
    </ligand>
</feature>
<evidence type="ECO:0000313" key="17">
    <source>
        <dbReference type="Proteomes" id="UP000184436"/>
    </source>
</evidence>
<dbReference type="InterPro" id="IPR048641">
    <property type="entry name" value="RlmN_N"/>
</dbReference>
<keyword evidence="13 14" id="KW-1015">Disulfide bond</keyword>
<dbReference type="GO" id="GO:0070040">
    <property type="term" value="F:rRNA (adenine(2503)-C2-)-methyltransferase activity"/>
    <property type="evidence" value="ECO:0007669"/>
    <property type="project" value="UniProtKB-UniRule"/>
</dbReference>
<evidence type="ECO:0000256" key="13">
    <source>
        <dbReference type="ARBA" id="ARBA00023157"/>
    </source>
</evidence>
<keyword evidence="4 14" id="KW-0963">Cytoplasm</keyword>
<feature type="binding site" evidence="14">
    <location>
        <position position="111"/>
    </location>
    <ligand>
        <name>[4Fe-4S] cluster</name>
        <dbReference type="ChEBI" id="CHEBI:49883"/>
        <note>4Fe-4S-S-AdoMet</note>
    </ligand>
</feature>
<evidence type="ECO:0000256" key="9">
    <source>
        <dbReference type="ARBA" id="ARBA00022694"/>
    </source>
</evidence>
<dbReference type="FunFam" id="3.20.20.70:FF:000014">
    <property type="entry name" value="Probable dual-specificity RNA methyltransferase RlmN"/>
    <property type="match status" value="1"/>
</dbReference>
<keyword evidence="10 14" id="KW-0479">Metal-binding</keyword>
<dbReference type="InterPro" id="IPR040072">
    <property type="entry name" value="Methyltransferase_A"/>
</dbReference>
<keyword evidence="6 14" id="KW-0489">Methyltransferase</keyword>
<keyword evidence="11 14" id="KW-0408">Iron</keyword>
<dbReference type="GO" id="GO:0002935">
    <property type="term" value="F:tRNA (adenine(37)-C2)-methyltransferase activity"/>
    <property type="evidence" value="ECO:0007669"/>
    <property type="project" value="UniProtKB-UniRule"/>
</dbReference>
<dbReference type="HAMAP" id="MF_01849">
    <property type="entry name" value="RNA_methyltr_RlmN"/>
    <property type="match status" value="1"/>
</dbReference>
<dbReference type="InterPro" id="IPR027492">
    <property type="entry name" value="RNA_MTrfase_RlmN"/>
</dbReference>
<keyword evidence="9 14" id="KW-0819">tRNA processing</keyword>
<comment type="catalytic activity">
    <reaction evidence="14">
        <text>adenosine(2503) in 23S rRNA + 2 reduced [2Fe-2S]-[ferredoxin] + 2 S-adenosyl-L-methionine = 2-methyladenosine(2503) in 23S rRNA + 5'-deoxyadenosine + L-methionine + 2 oxidized [2Fe-2S]-[ferredoxin] + S-adenosyl-L-homocysteine</text>
        <dbReference type="Rhea" id="RHEA:42916"/>
        <dbReference type="Rhea" id="RHEA-COMP:10000"/>
        <dbReference type="Rhea" id="RHEA-COMP:10001"/>
        <dbReference type="Rhea" id="RHEA-COMP:10152"/>
        <dbReference type="Rhea" id="RHEA-COMP:10282"/>
        <dbReference type="ChEBI" id="CHEBI:17319"/>
        <dbReference type="ChEBI" id="CHEBI:33737"/>
        <dbReference type="ChEBI" id="CHEBI:33738"/>
        <dbReference type="ChEBI" id="CHEBI:57844"/>
        <dbReference type="ChEBI" id="CHEBI:57856"/>
        <dbReference type="ChEBI" id="CHEBI:59789"/>
        <dbReference type="ChEBI" id="CHEBI:74411"/>
        <dbReference type="ChEBI" id="CHEBI:74497"/>
        <dbReference type="EC" id="2.1.1.192"/>
    </reaction>
</comment>
<dbReference type="EMBL" id="FQVD01000018">
    <property type="protein sequence ID" value="SHF39820.1"/>
    <property type="molecule type" value="Genomic_DNA"/>
</dbReference>
<dbReference type="Gene3D" id="1.10.150.530">
    <property type="match status" value="1"/>
</dbReference>
<feature type="active site" description="Proton acceptor" evidence="14">
    <location>
        <position position="84"/>
    </location>
</feature>
<feature type="domain" description="Radical SAM core" evidence="15">
    <location>
        <begin position="90"/>
        <end position="317"/>
    </location>
</feature>
<dbReference type="Pfam" id="PF04055">
    <property type="entry name" value="Radical_SAM"/>
    <property type="match status" value="1"/>
</dbReference>
<accession>A0A1M5BBI1</accession>
<dbReference type="STRING" id="871325.SAMN05444349_11850"/>
<evidence type="ECO:0000256" key="4">
    <source>
        <dbReference type="ARBA" id="ARBA00022490"/>
    </source>
</evidence>
<keyword evidence="12 14" id="KW-0411">Iron-sulfur</keyword>
<evidence type="ECO:0000256" key="14">
    <source>
        <dbReference type="HAMAP-Rule" id="MF_01849"/>
    </source>
</evidence>
<evidence type="ECO:0000256" key="6">
    <source>
        <dbReference type="ARBA" id="ARBA00022603"/>
    </source>
</evidence>
<comment type="subcellular location">
    <subcellularLocation>
        <location evidence="1 14">Cytoplasm</location>
    </subcellularLocation>
</comment>
<dbReference type="InterPro" id="IPR004383">
    <property type="entry name" value="rRNA_lsu_MTrfase_RlmN/Cfr"/>
</dbReference>
<reference evidence="16 17" key="1">
    <citation type="submission" date="2016-11" db="EMBL/GenBank/DDBJ databases">
        <authorList>
            <person name="Jaros S."/>
            <person name="Januszkiewicz K."/>
            <person name="Wedrychowicz H."/>
        </authorList>
    </citation>
    <scope>NUCLEOTIDE SEQUENCE [LARGE SCALE GENOMIC DNA]</scope>
    <source>
        <strain evidence="16 17">DSM 26883</strain>
    </source>
</reference>
<proteinExistence type="inferred from homology"/>
<dbReference type="NCBIfam" id="TIGR00048">
    <property type="entry name" value="rRNA_mod_RlmN"/>
    <property type="match status" value="1"/>
</dbReference>
<feature type="binding site" evidence="14">
    <location>
        <position position="181"/>
    </location>
    <ligand>
        <name>S-adenosyl-L-methionine</name>
        <dbReference type="ChEBI" id="CHEBI:59789"/>
    </ligand>
</feature>
<dbReference type="GO" id="GO:0005737">
    <property type="term" value="C:cytoplasm"/>
    <property type="evidence" value="ECO:0007669"/>
    <property type="project" value="UniProtKB-SubCell"/>
</dbReference>
<dbReference type="GO" id="GO:0051539">
    <property type="term" value="F:4 iron, 4 sulfur cluster binding"/>
    <property type="evidence" value="ECO:0007669"/>
    <property type="project" value="UniProtKB-UniRule"/>
</dbReference>
<dbReference type="Proteomes" id="UP000184436">
    <property type="component" value="Unassembled WGS sequence"/>
</dbReference>
<dbReference type="PIRSF" id="PIRSF006004">
    <property type="entry name" value="CHP00048"/>
    <property type="match status" value="1"/>
</dbReference>
<feature type="active site" description="S-methylcysteine intermediate" evidence="14">
    <location>
        <position position="322"/>
    </location>
</feature>
<keyword evidence="17" id="KW-1185">Reference proteome</keyword>
<evidence type="ECO:0000256" key="2">
    <source>
        <dbReference type="ARBA" id="ARBA00007544"/>
    </source>
</evidence>
<feature type="binding site" evidence="14">
    <location>
        <begin position="149"/>
        <end position="150"/>
    </location>
    <ligand>
        <name>S-adenosyl-L-methionine</name>
        <dbReference type="ChEBI" id="CHEBI:59789"/>
    </ligand>
</feature>
<evidence type="ECO:0000256" key="10">
    <source>
        <dbReference type="ARBA" id="ARBA00022723"/>
    </source>
</evidence>
<dbReference type="SFLD" id="SFLDS00029">
    <property type="entry name" value="Radical_SAM"/>
    <property type="match status" value="1"/>
</dbReference>
<dbReference type="GO" id="GO:0000049">
    <property type="term" value="F:tRNA binding"/>
    <property type="evidence" value="ECO:0007669"/>
    <property type="project" value="UniProtKB-UniRule"/>
</dbReference>
<keyword evidence="7 14" id="KW-0808">Transferase</keyword>
<keyword evidence="3 14" id="KW-0004">4Fe-4S</keyword>
<feature type="binding site" evidence="14">
    <location>
        <position position="104"/>
    </location>
    <ligand>
        <name>[4Fe-4S] cluster</name>
        <dbReference type="ChEBI" id="CHEBI:49883"/>
        <note>4Fe-4S-S-AdoMet</note>
    </ligand>
</feature>
<dbReference type="InterPro" id="IPR013785">
    <property type="entry name" value="Aldolase_TIM"/>
</dbReference>
<comment type="cofactor">
    <cofactor evidence="14">
        <name>[4Fe-4S] cluster</name>
        <dbReference type="ChEBI" id="CHEBI:49883"/>
    </cofactor>
    <text evidence="14">Binds 1 [4Fe-4S] cluster. The cluster is coordinated with 3 cysteines and an exchangeable S-adenosyl-L-methionine.</text>
</comment>
<dbReference type="PROSITE" id="PS51918">
    <property type="entry name" value="RADICAL_SAM"/>
    <property type="match status" value="1"/>
</dbReference>
<dbReference type="AlphaFoldDB" id="A0A1M5BBI1"/>
<dbReference type="EC" id="2.1.1.192" evidence="14"/>
<comment type="catalytic activity">
    <reaction evidence="14">
        <text>adenosine(37) in tRNA + 2 reduced [2Fe-2S]-[ferredoxin] + 2 S-adenosyl-L-methionine = 2-methyladenosine(37) in tRNA + 5'-deoxyadenosine + L-methionine + 2 oxidized [2Fe-2S]-[ferredoxin] + S-adenosyl-L-homocysteine</text>
        <dbReference type="Rhea" id="RHEA:43332"/>
        <dbReference type="Rhea" id="RHEA-COMP:10000"/>
        <dbReference type="Rhea" id="RHEA-COMP:10001"/>
        <dbReference type="Rhea" id="RHEA-COMP:10162"/>
        <dbReference type="Rhea" id="RHEA-COMP:10485"/>
        <dbReference type="ChEBI" id="CHEBI:17319"/>
        <dbReference type="ChEBI" id="CHEBI:33737"/>
        <dbReference type="ChEBI" id="CHEBI:33738"/>
        <dbReference type="ChEBI" id="CHEBI:57844"/>
        <dbReference type="ChEBI" id="CHEBI:57856"/>
        <dbReference type="ChEBI" id="CHEBI:59789"/>
        <dbReference type="ChEBI" id="CHEBI:74411"/>
        <dbReference type="ChEBI" id="CHEBI:74497"/>
        <dbReference type="EC" id="2.1.1.192"/>
    </reaction>
</comment>
<dbReference type="Gene3D" id="3.20.20.70">
    <property type="entry name" value="Aldolase class I"/>
    <property type="match status" value="1"/>
</dbReference>
<dbReference type="SFLD" id="SFLDG01062">
    <property type="entry name" value="methyltransferase_(Class_A)"/>
    <property type="match status" value="1"/>
</dbReference>
<comment type="similarity">
    <text evidence="2 14">Belongs to the radical SAM superfamily. RlmN family.</text>
</comment>
<dbReference type="SUPFAM" id="SSF102114">
    <property type="entry name" value="Radical SAM enzymes"/>
    <property type="match status" value="1"/>
</dbReference>
<dbReference type="SFLD" id="SFLDF00275">
    <property type="entry name" value="adenosine_C2_methyltransferase"/>
    <property type="match status" value="1"/>
</dbReference>
<gene>
    <name evidence="14" type="primary">rlmN</name>
    <name evidence="16" type="ORF">SAMN05444349_11850</name>
</gene>
<evidence type="ECO:0000256" key="8">
    <source>
        <dbReference type="ARBA" id="ARBA00022691"/>
    </source>
</evidence>
<dbReference type="GO" id="GO:0046872">
    <property type="term" value="F:metal ion binding"/>
    <property type="evidence" value="ECO:0007669"/>
    <property type="project" value="UniProtKB-KW"/>
</dbReference>
<evidence type="ECO:0000256" key="1">
    <source>
        <dbReference type="ARBA" id="ARBA00004496"/>
    </source>
</evidence>
<dbReference type="CDD" id="cd01335">
    <property type="entry name" value="Radical_SAM"/>
    <property type="match status" value="1"/>
</dbReference>
<dbReference type="GO" id="GO:0070475">
    <property type="term" value="P:rRNA base methylation"/>
    <property type="evidence" value="ECO:0007669"/>
    <property type="project" value="UniProtKB-UniRule"/>
</dbReference>
<evidence type="ECO:0000313" key="16">
    <source>
        <dbReference type="EMBL" id="SHF39820.1"/>
    </source>
</evidence>
<evidence type="ECO:0000256" key="3">
    <source>
        <dbReference type="ARBA" id="ARBA00022485"/>
    </source>
</evidence>
<dbReference type="GO" id="GO:0019843">
    <property type="term" value="F:rRNA binding"/>
    <property type="evidence" value="ECO:0007669"/>
    <property type="project" value="UniProtKB-UniRule"/>
</dbReference>
<feature type="binding site" evidence="14">
    <location>
        <position position="108"/>
    </location>
    <ligand>
        <name>[4Fe-4S] cluster</name>
        <dbReference type="ChEBI" id="CHEBI:49883"/>
        <note>4Fe-4S-S-AdoMet</note>
    </ligand>
</feature>